<evidence type="ECO:0000313" key="2">
    <source>
        <dbReference type="Proteomes" id="UP000762676"/>
    </source>
</evidence>
<name>A0AAV4ETR6_9GAST</name>
<dbReference type="AlphaFoldDB" id="A0AAV4ETR6"/>
<proteinExistence type="predicted"/>
<dbReference type="EMBL" id="BMAT01007441">
    <property type="protein sequence ID" value="GFR64364.1"/>
    <property type="molecule type" value="Genomic_DNA"/>
</dbReference>
<protein>
    <submittedName>
        <fullName evidence="1">Uncharacterized protein</fullName>
    </submittedName>
</protein>
<sequence>MPSFRLSLRKSAAALSEHTWDLKENKKRLQNIMGNHSKIKGILINNKCDLCESEKDFIPAQKPTLNKRREILSACMHREKYLLTQAKNANRSNDVPDEPDWET</sequence>
<accession>A0AAV4ETR6</accession>
<evidence type="ECO:0000313" key="1">
    <source>
        <dbReference type="EMBL" id="GFR64364.1"/>
    </source>
</evidence>
<dbReference type="Proteomes" id="UP000762676">
    <property type="component" value="Unassembled WGS sequence"/>
</dbReference>
<reference evidence="1 2" key="1">
    <citation type="journal article" date="2021" name="Elife">
        <title>Chloroplast acquisition without the gene transfer in kleptoplastic sea slugs, Plakobranchus ocellatus.</title>
        <authorList>
            <person name="Maeda T."/>
            <person name="Takahashi S."/>
            <person name="Yoshida T."/>
            <person name="Shimamura S."/>
            <person name="Takaki Y."/>
            <person name="Nagai Y."/>
            <person name="Toyoda A."/>
            <person name="Suzuki Y."/>
            <person name="Arimoto A."/>
            <person name="Ishii H."/>
            <person name="Satoh N."/>
            <person name="Nishiyama T."/>
            <person name="Hasebe M."/>
            <person name="Maruyama T."/>
            <person name="Minagawa J."/>
            <person name="Obokata J."/>
            <person name="Shigenobu S."/>
        </authorList>
    </citation>
    <scope>NUCLEOTIDE SEQUENCE [LARGE SCALE GENOMIC DNA]</scope>
</reference>
<comment type="caution">
    <text evidence="1">The sequence shown here is derived from an EMBL/GenBank/DDBJ whole genome shotgun (WGS) entry which is preliminary data.</text>
</comment>
<keyword evidence="2" id="KW-1185">Reference proteome</keyword>
<gene>
    <name evidence="1" type="ORF">ElyMa_003630400</name>
</gene>
<organism evidence="1 2">
    <name type="scientific">Elysia marginata</name>
    <dbReference type="NCBI Taxonomy" id="1093978"/>
    <lineage>
        <taxon>Eukaryota</taxon>
        <taxon>Metazoa</taxon>
        <taxon>Spiralia</taxon>
        <taxon>Lophotrochozoa</taxon>
        <taxon>Mollusca</taxon>
        <taxon>Gastropoda</taxon>
        <taxon>Heterobranchia</taxon>
        <taxon>Euthyneura</taxon>
        <taxon>Panpulmonata</taxon>
        <taxon>Sacoglossa</taxon>
        <taxon>Placobranchoidea</taxon>
        <taxon>Plakobranchidae</taxon>
        <taxon>Elysia</taxon>
    </lineage>
</organism>